<proteinExistence type="predicted"/>
<comment type="caution">
    <text evidence="1">The sequence shown here is derived from an EMBL/GenBank/DDBJ whole genome shotgun (WGS) entry which is preliminary data.</text>
</comment>
<accession>A0A2A5MPM6</accession>
<evidence type="ECO:0000313" key="2">
    <source>
        <dbReference type="Proteomes" id="UP000217648"/>
    </source>
</evidence>
<dbReference type="Proteomes" id="UP000217648">
    <property type="component" value="Unassembled WGS sequence"/>
</dbReference>
<protein>
    <submittedName>
        <fullName evidence="1">Uncharacterized protein</fullName>
    </submittedName>
</protein>
<name>A0A2A5MPM6_9ENTR</name>
<dbReference type="AlphaFoldDB" id="A0A2A5MPM6"/>
<reference evidence="1 2" key="1">
    <citation type="submission" date="2017-09" db="EMBL/GenBank/DDBJ databases">
        <title>Mdr eskape-Ghana.</title>
        <authorList>
            <person name="Agyepong N."/>
            <person name="Janice J."/>
            <person name="Samuelsen O."/>
            <person name="Owusu-Ofori A."/>
            <person name="Sundsfjord A."/>
            <person name="Essack S."/>
            <person name="Pedersen T."/>
        </authorList>
    </citation>
    <scope>NUCLEOTIDE SEQUENCE [LARGE SCALE GENOMIC DNA]</scope>
    <source>
        <strain evidence="1 2">46</strain>
    </source>
</reference>
<organism evidence="1 2">
    <name type="scientific">Klebsiella quasipneumoniae</name>
    <dbReference type="NCBI Taxonomy" id="1463165"/>
    <lineage>
        <taxon>Bacteria</taxon>
        <taxon>Pseudomonadati</taxon>
        <taxon>Pseudomonadota</taxon>
        <taxon>Gammaproteobacteria</taxon>
        <taxon>Enterobacterales</taxon>
        <taxon>Enterobacteriaceae</taxon>
        <taxon>Klebsiella/Raoultella group</taxon>
        <taxon>Klebsiella</taxon>
        <taxon>Klebsiella pneumoniae complex</taxon>
    </lineage>
</organism>
<sequence length="87" mass="9821">MTVHDAIPKARGLPVSFTSLCQNPASAGFLLSESVTRMNDCPRRYTKNARRSGQLALFNHLRILQRRYRRILHLMNLADNRGDAAVA</sequence>
<dbReference type="EMBL" id="NXHG01000002">
    <property type="protein sequence ID" value="PCM62817.1"/>
    <property type="molecule type" value="Genomic_DNA"/>
</dbReference>
<gene>
    <name evidence="1" type="ORF">CP911_06420</name>
</gene>
<evidence type="ECO:0000313" key="1">
    <source>
        <dbReference type="EMBL" id="PCM62817.1"/>
    </source>
</evidence>